<dbReference type="AlphaFoldDB" id="A0AAV7PTZ9"/>
<dbReference type="Proteomes" id="UP001066276">
    <property type="component" value="Chromosome 7"/>
</dbReference>
<evidence type="ECO:0000313" key="2">
    <source>
        <dbReference type="Proteomes" id="UP001066276"/>
    </source>
</evidence>
<gene>
    <name evidence="1" type="ORF">NDU88_010027</name>
</gene>
<evidence type="ECO:0000313" key="1">
    <source>
        <dbReference type="EMBL" id="KAJ1131693.1"/>
    </source>
</evidence>
<reference evidence="1" key="1">
    <citation type="journal article" date="2022" name="bioRxiv">
        <title>Sequencing and chromosome-scale assembly of the giantPleurodeles waltlgenome.</title>
        <authorList>
            <person name="Brown T."/>
            <person name="Elewa A."/>
            <person name="Iarovenko S."/>
            <person name="Subramanian E."/>
            <person name="Araus A.J."/>
            <person name="Petzold A."/>
            <person name="Susuki M."/>
            <person name="Suzuki K.-i.T."/>
            <person name="Hayashi T."/>
            <person name="Toyoda A."/>
            <person name="Oliveira C."/>
            <person name="Osipova E."/>
            <person name="Leigh N.D."/>
            <person name="Simon A."/>
            <person name="Yun M.H."/>
        </authorList>
    </citation>
    <scope>NUCLEOTIDE SEQUENCE</scope>
    <source>
        <strain evidence="1">20211129_DDA</strain>
        <tissue evidence="1">Liver</tissue>
    </source>
</reference>
<dbReference type="EMBL" id="JANPWB010000011">
    <property type="protein sequence ID" value="KAJ1131693.1"/>
    <property type="molecule type" value="Genomic_DNA"/>
</dbReference>
<sequence length="103" mass="11872">MEALFTSLHEDIQAVKHEVTQDLWEIRRDLAEMGNRVSTLEEKETGRGEERRVNTCSKKSYACKNNKQHYRPTQKALRTTHTGITFAFVGHRVGPKAQTLQTM</sequence>
<keyword evidence="2" id="KW-1185">Reference proteome</keyword>
<protein>
    <submittedName>
        <fullName evidence="1">Uncharacterized protein</fullName>
    </submittedName>
</protein>
<name>A0AAV7PTZ9_PLEWA</name>
<accession>A0AAV7PTZ9</accession>
<organism evidence="1 2">
    <name type="scientific">Pleurodeles waltl</name>
    <name type="common">Iberian ribbed newt</name>
    <dbReference type="NCBI Taxonomy" id="8319"/>
    <lineage>
        <taxon>Eukaryota</taxon>
        <taxon>Metazoa</taxon>
        <taxon>Chordata</taxon>
        <taxon>Craniata</taxon>
        <taxon>Vertebrata</taxon>
        <taxon>Euteleostomi</taxon>
        <taxon>Amphibia</taxon>
        <taxon>Batrachia</taxon>
        <taxon>Caudata</taxon>
        <taxon>Salamandroidea</taxon>
        <taxon>Salamandridae</taxon>
        <taxon>Pleurodelinae</taxon>
        <taxon>Pleurodeles</taxon>
    </lineage>
</organism>
<comment type="caution">
    <text evidence="1">The sequence shown here is derived from an EMBL/GenBank/DDBJ whole genome shotgun (WGS) entry which is preliminary data.</text>
</comment>
<proteinExistence type="predicted"/>